<keyword evidence="1" id="KW-1133">Transmembrane helix</keyword>
<name>A0A2R5G3B0_NOSCO</name>
<keyword evidence="1" id="KW-0812">Transmembrane</keyword>
<dbReference type="EMBL" id="BDUD01000002">
    <property type="protein sequence ID" value="GBG22933.1"/>
    <property type="molecule type" value="Genomic_DNA"/>
</dbReference>
<sequence length="289" mass="30160">MKGLKKISLTVIISSGVTSLLITAPSYGLSLDLNTFLASIRNQIQSEMSQISSIASDKINNLWAAAQEDANSAINGATGVMGAPDPVESGQRLKVSLASNSDWATASTQAQGLQREITKASVSGVLGQLGQQDTANKIDQTTQTAQDASNLGEQAQEMNASYQWAIELTMLVTAFLGPLAVGGSLLPYGAKSIYTWLIGYFSIGIGKLSFNMIVGFAGQLISDSQADQPMFFLFTIGICAPFLATGLAAGGGLALLQQINRASETYGAIVAEAGIAIITRGVSLAKSRK</sequence>
<protein>
    <submittedName>
        <fullName evidence="2">Uncharacterized protein</fullName>
    </submittedName>
</protein>
<reference evidence="2 3" key="1">
    <citation type="submission" date="2017-06" db="EMBL/GenBank/DDBJ databases">
        <title>Genome sequencing of cyanobaciteial culture collection at National Institute for Environmental Studies (NIES).</title>
        <authorList>
            <person name="Hirose Y."/>
            <person name="Shimura Y."/>
            <person name="Fujisawa T."/>
            <person name="Nakamura Y."/>
            <person name="Kawachi M."/>
        </authorList>
    </citation>
    <scope>NUCLEOTIDE SEQUENCE [LARGE SCALE GENOMIC DNA]</scope>
    <source>
        <strain evidence="2 3">NIES-4072</strain>
    </source>
</reference>
<feature type="transmembrane region" description="Helical" evidence="1">
    <location>
        <begin position="193"/>
        <end position="218"/>
    </location>
</feature>
<dbReference type="Proteomes" id="UP000245124">
    <property type="component" value="Unassembled WGS sequence"/>
</dbReference>
<evidence type="ECO:0000313" key="3">
    <source>
        <dbReference type="Proteomes" id="UP000245124"/>
    </source>
</evidence>
<feature type="transmembrane region" description="Helical" evidence="1">
    <location>
        <begin position="164"/>
        <end position="186"/>
    </location>
</feature>
<feature type="transmembrane region" description="Helical" evidence="1">
    <location>
        <begin position="230"/>
        <end position="256"/>
    </location>
</feature>
<evidence type="ECO:0000256" key="1">
    <source>
        <dbReference type="SAM" id="Phobius"/>
    </source>
</evidence>
<dbReference type="RefSeq" id="WP_244919482.1">
    <property type="nucleotide sequence ID" value="NZ_BDUD01000002.1"/>
</dbReference>
<keyword evidence="3" id="KW-1185">Reference proteome</keyword>
<comment type="caution">
    <text evidence="2">The sequence shown here is derived from an EMBL/GenBank/DDBJ whole genome shotgun (WGS) entry which is preliminary data.</text>
</comment>
<gene>
    <name evidence="2" type="ORF">NIES4072_66450</name>
</gene>
<proteinExistence type="predicted"/>
<evidence type="ECO:0000313" key="2">
    <source>
        <dbReference type="EMBL" id="GBG22933.1"/>
    </source>
</evidence>
<dbReference type="AlphaFoldDB" id="A0A2R5G3B0"/>
<accession>A0A2R5G3B0</accession>
<keyword evidence="1" id="KW-0472">Membrane</keyword>
<organism evidence="2 3">
    <name type="scientific">Nostoc commune NIES-4072</name>
    <dbReference type="NCBI Taxonomy" id="2005467"/>
    <lineage>
        <taxon>Bacteria</taxon>
        <taxon>Bacillati</taxon>
        <taxon>Cyanobacteriota</taxon>
        <taxon>Cyanophyceae</taxon>
        <taxon>Nostocales</taxon>
        <taxon>Nostocaceae</taxon>
        <taxon>Nostoc</taxon>
    </lineage>
</organism>